<accession>A0A8C5D0K9</accession>
<dbReference type="PANTHER" id="PTHR17613">
    <property type="entry name" value="CEREBRAL PROTEIN-11-RELATED"/>
    <property type="match status" value="1"/>
</dbReference>
<dbReference type="InterPro" id="IPR029136">
    <property type="entry name" value="MDM1"/>
</dbReference>
<reference evidence="9" key="1">
    <citation type="submission" date="2020-06" db="EMBL/GenBank/DDBJ databases">
        <authorList>
            <consortium name="Wellcome Sanger Institute Data Sharing"/>
        </authorList>
    </citation>
    <scope>NUCLEOTIDE SEQUENCE [LARGE SCALE GENOMIC DNA]</scope>
</reference>
<dbReference type="InterPro" id="IPR019394">
    <property type="entry name" value="TEX28/TMCC"/>
</dbReference>
<dbReference type="GO" id="GO:0008017">
    <property type="term" value="F:microtubule binding"/>
    <property type="evidence" value="ECO:0007669"/>
    <property type="project" value="InterPro"/>
</dbReference>
<reference evidence="9" key="2">
    <citation type="submission" date="2025-08" db="UniProtKB">
        <authorList>
            <consortium name="Ensembl"/>
        </authorList>
    </citation>
    <scope>IDENTIFICATION</scope>
</reference>
<feature type="compositionally biased region" description="Pro residues" evidence="8">
    <location>
        <begin position="456"/>
        <end position="468"/>
    </location>
</feature>
<feature type="compositionally biased region" description="Basic and acidic residues" evidence="8">
    <location>
        <begin position="115"/>
        <end position="143"/>
    </location>
</feature>
<dbReference type="Pfam" id="PF10267">
    <property type="entry name" value="Tmemb_cc2"/>
    <property type="match status" value="1"/>
</dbReference>
<comment type="subcellular location">
    <subcellularLocation>
        <location evidence="1">Membrane</location>
    </subcellularLocation>
</comment>
<keyword evidence="6" id="KW-0472">Membrane</keyword>
<evidence type="ECO:0000256" key="1">
    <source>
        <dbReference type="ARBA" id="ARBA00004370"/>
    </source>
</evidence>
<keyword evidence="5 7" id="KW-0175">Coiled coil</keyword>
<dbReference type="Proteomes" id="UP000694680">
    <property type="component" value="Chromosome 6"/>
</dbReference>
<evidence type="ECO:0000256" key="8">
    <source>
        <dbReference type="SAM" id="MobiDB-lite"/>
    </source>
</evidence>
<proteinExistence type="inferred from homology"/>
<gene>
    <name evidence="9" type="primary">tmcc3</name>
</gene>
<comment type="similarity">
    <text evidence="2">Belongs to the TEX28 family.</text>
</comment>
<feature type="compositionally biased region" description="Low complexity" evidence="8">
    <location>
        <begin position="901"/>
        <end position="914"/>
    </location>
</feature>
<dbReference type="Pfam" id="PF15501">
    <property type="entry name" value="MDM1"/>
    <property type="match status" value="2"/>
</dbReference>
<keyword evidence="10" id="KW-1185">Reference proteome</keyword>
<dbReference type="AlphaFoldDB" id="A0A8C5D0K9"/>
<protein>
    <submittedName>
        <fullName evidence="9">Uncharacterized protein</fullName>
    </submittedName>
</protein>
<sequence length="1025" mass="113240">MAERSSCDILTIQVPIRRGGSESNLDIVDGVGLDFTKGALGIDSLQQKILKVTEQMKVEQTIRDQNVAEYLKLVNNADKQQVSRIRQVFEKKNQKSAHTIARLQKKLEHYHRRMKDSDANGKHNHKDAASAKESGTHSKEGSLRDISTGGGGGRHPTLDKVKTLGPGVSLSPPFFFNKSREFANLIRNKFGSADNIAHLKSSMESSSGLQVEPGGRGLSGSATTVAKATTKYHSDDECSTGTSASADSNGNALGGSAAGSGGAGRSESSGRLMEVLDVMREVKEAQTQLTDDMEALSTQFKRDYSYFTQVMQEERYRYERLEDQLNDLTELHQHETSNLKQELASIEEKVAYQAYERARDIQSEYNQSYRVPGSRSVSPQRCLPLAGLRSDHMGISREPQLQRRRKLASAQSCSSLFFSSPAAPPTVHHRREVSVEHKPSKPPAAKPGSPAEPGTPAGPRPAADPPENPGGDGKEVESLAGKKSGKPRPLQPDSQSQPSRPVTSTNDGQQQQQQLDQVDPALWRKAGLKCQRSAGQRSEYQRQFRWRTPAPITSPILTAEQMLYSSSRSNRTFKKHPVPLKTEYQQNYKGLAPPIRPRLREHFENERVPLFQIRRTPHKDRNEKATPPTYRNEKSTPPTERNEKATPPMDINKMATPPTNRNEKATPPTDRNKKDNPYRQEMGSPLKATPPPNMKRQLRNTVGGVASVGDAQQVRELRQEALKYRRRAWGTHFSREHLSQLLSEHNALWEPTETTDSPTNTPQSHPDPSSPSPPSVEALDLSSESSQTSSGGTKRNVETALSVLAERRTTSEDDEDDFTDEEEGRLPTPQLKTRPVQRTHLDLTTPSTGGAILVGRLRKAADWSPVKQRGVVPVSKAMVEEPAPSPPVRITEAWSEVAHTSASSPSPSLNPRSSAKPISLKETPPLQSSVAPPPQRIQGTMRHPDFQHNGELGLRLSCSGKNCGSDEGESSCLKKKAPPPAFNTRLCCLDDRLSVMSWRSAVSCSAASDVLQRALKRRNHFWEKV</sequence>
<evidence type="ECO:0000256" key="6">
    <source>
        <dbReference type="ARBA" id="ARBA00023136"/>
    </source>
</evidence>
<feature type="compositionally biased region" description="Acidic residues" evidence="8">
    <location>
        <begin position="812"/>
        <end position="823"/>
    </location>
</feature>
<feature type="region of interest" description="Disordered" evidence="8">
    <location>
        <begin position="388"/>
        <end position="407"/>
    </location>
</feature>
<feature type="coiled-coil region" evidence="7">
    <location>
        <begin position="279"/>
        <end position="338"/>
    </location>
</feature>
<name>A0A8C5D0K9_GOUWI</name>
<evidence type="ECO:0000256" key="2">
    <source>
        <dbReference type="ARBA" id="ARBA00008108"/>
    </source>
</evidence>
<evidence type="ECO:0000256" key="5">
    <source>
        <dbReference type="ARBA" id="ARBA00023054"/>
    </source>
</evidence>
<feature type="region of interest" description="Disordered" evidence="8">
    <location>
        <begin position="231"/>
        <end position="269"/>
    </location>
</feature>
<dbReference type="PANTHER" id="PTHR17613:SF8">
    <property type="entry name" value="TRANSMEMBRANE AND COILED-COIL DOMAIN PROTEIN 3"/>
    <property type="match status" value="1"/>
</dbReference>
<evidence type="ECO:0000256" key="3">
    <source>
        <dbReference type="ARBA" id="ARBA00022692"/>
    </source>
</evidence>
<dbReference type="Ensembl" id="ENSGWIT00000000534.1">
    <property type="protein sequence ID" value="ENSGWIP00000000480.1"/>
    <property type="gene ID" value="ENSGWIG00000000325.1"/>
</dbReference>
<feature type="region of interest" description="Disordered" evidence="8">
    <location>
        <begin position="416"/>
        <end position="521"/>
    </location>
</feature>
<feature type="compositionally biased region" description="Polar residues" evidence="8">
    <location>
        <begin position="492"/>
        <end position="508"/>
    </location>
</feature>
<evidence type="ECO:0000313" key="9">
    <source>
        <dbReference type="Ensembl" id="ENSGWIP00000000480.1"/>
    </source>
</evidence>
<dbReference type="GO" id="GO:0016020">
    <property type="term" value="C:membrane"/>
    <property type="evidence" value="ECO:0007669"/>
    <property type="project" value="UniProtKB-SubCell"/>
</dbReference>
<organism evidence="9 10">
    <name type="scientific">Gouania willdenowi</name>
    <name type="common">Blunt-snouted clingfish</name>
    <name type="synonym">Lepadogaster willdenowi</name>
    <dbReference type="NCBI Taxonomy" id="441366"/>
    <lineage>
        <taxon>Eukaryota</taxon>
        <taxon>Metazoa</taxon>
        <taxon>Chordata</taxon>
        <taxon>Craniata</taxon>
        <taxon>Vertebrata</taxon>
        <taxon>Euteleostomi</taxon>
        <taxon>Actinopterygii</taxon>
        <taxon>Neopterygii</taxon>
        <taxon>Teleostei</taxon>
        <taxon>Neoteleostei</taxon>
        <taxon>Acanthomorphata</taxon>
        <taxon>Ovalentaria</taxon>
        <taxon>Blenniimorphae</taxon>
        <taxon>Blenniiformes</taxon>
        <taxon>Gobiesocoidei</taxon>
        <taxon>Gobiesocidae</taxon>
        <taxon>Gobiesocinae</taxon>
        <taxon>Gouania</taxon>
    </lineage>
</organism>
<keyword evidence="3" id="KW-0812">Transmembrane</keyword>
<feature type="compositionally biased region" description="Gly residues" evidence="8">
    <location>
        <begin position="252"/>
        <end position="264"/>
    </location>
</feature>
<dbReference type="GO" id="GO:0046600">
    <property type="term" value="P:negative regulation of centriole replication"/>
    <property type="evidence" value="ECO:0007669"/>
    <property type="project" value="InterPro"/>
</dbReference>
<evidence type="ECO:0000256" key="7">
    <source>
        <dbReference type="SAM" id="Coils"/>
    </source>
</evidence>
<feature type="region of interest" description="Disordered" evidence="8">
    <location>
        <begin position="115"/>
        <end position="164"/>
    </location>
</feature>
<evidence type="ECO:0000313" key="10">
    <source>
        <dbReference type="Proteomes" id="UP000694680"/>
    </source>
</evidence>
<feature type="compositionally biased region" description="Polar residues" evidence="8">
    <location>
        <begin position="752"/>
        <end position="761"/>
    </location>
</feature>
<dbReference type="GO" id="GO:0012505">
    <property type="term" value="C:endomembrane system"/>
    <property type="evidence" value="ECO:0007669"/>
    <property type="project" value="TreeGrafter"/>
</dbReference>
<feature type="compositionally biased region" description="Low complexity" evidence="8">
    <location>
        <begin position="782"/>
        <end position="793"/>
    </location>
</feature>
<feature type="region of interest" description="Disordered" evidence="8">
    <location>
        <begin position="601"/>
        <end position="698"/>
    </location>
</feature>
<feature type="region of interest" description="Disordered" evidence="8">
    <location>
        <begin position="751"/>
        <end position="834"/>
    </location>
</feature>
<keyword evidence="4" id="KW-1133">Transmembrane helix</keyword>
<feature type="region of interest" description="Disordered" evidence="8">
    <location>
        <begin position="895"/>
        <end position="948"/>
    </location>
</feature>
<reference evidence="9" key="3">
    <citation type="submission" date="2025-09" db="UniProtKB">
        <authorList>
            <consortium name="Ensembl"/>
        </authorList>
    </citation>
    <scope>IDENTIFICATION</scope>
</reference>
<evidence type="ECO:0000256" key="4">
    <source>
        <dbReference type="ARBA" id="ARBA00022989"/>
    </source>
</evidence>